<proteinExistence type="predicted"/>
<evidence type="ECO:0000256" key="1">
    <source>
        <dbReference type="SAM" id="Phobius"/>
    </source>
</evidence>
<dbReference type="CDD" id="cd07731">
    <property type="entry name" value="ComA-like_MBL-fold"/>
    <property type="match status" value="1"/>
</dbReference>
<evidence type="ECO:0000313" key="3">
    <source>
        <dbReference type="EMBL" id="PIR46905.1"/>
    </source>
</evidence>
<gene>
    <name evidence="3" type="ORF">COV07_01755</name>
</gene>
<dbReference type="Gene3D" id="3.60.15.10">
    <property type="entry name" value="Ribonuclease Z/Hydroxyacylglutathione hydrolase-like"/>
    <property type="match status" value="1"/>
</dbReference>
<feature type="transmembrane region" description="Helical" evidence="1">
    <location>
        <begin position="12"/>
        <end position="29"/>
    </location>
</feature>
<keyword evidence="3" id="KW-0378">Hydrolase</keyword>
<dbReference type="InterPro" id="IPR001279">
    <property type="entry name" value="Metallo-B-lactamas"/>
</dbReference>
<sequence>MQKLSRVNYLKAVLLLAVVVGNIFVWYAVGRENRDGYMTVAFLDVGQGDAIFIESPTGNQVIIDGGKDGAVLRRLGKMMPFYDRTIDLIMGTHHDLDHIGGLPLVVERYRVGAVMRPLSIKDTAISKRFEEDADTRAGMSLFAMRGQGFDLGGGASLLVLYPGETLDEKDDNENSIVAMLSYGEHKFLFTGDASQNIERKLMHMDGELLRADVLKVGHHGSKTSTDPQFVASVRPSYSVISSGCKNKFGHPHKEVIEALETVKQNILGTCESGNIVFRTNGTDLTLLTNKKGNSL</sequence>
<evidence type="ECO:0000259" key="2">
    <source>
        <dbReference type="SMART" id="SM00849"/>
    </source>
</evidence>
<keyword evidence="1" id="KW-0472">Membrane</keyword>
<dbReference type="InterPro" id="IPR035681">
    <property type="entry name" value="ComA-like_MBL"/>
</dbReference>
<dbReference type="Pfam" id="PF00753">
    <property type="entry name" value="Lactamase_B"/>
    <property type="match status" value="1"/>
</dbReference>
<organism evidence="3 4">
    <name type="scientific">Candidatus Vogelbacteria bacterium CG10_big_fil_rev_8_21_14_0_10_45_14</name>
    <dbReference type="NCBI Taxonomy" id="1975042"/>
    <lineage>
        <taxon>Bacteria</taxon>
        <taxon>Candidatus Vogeliibacteriota</taxon>
    </lineage>
</organism>
<dbReference type="AlphaFoldDB" id="A0A2H0RM95"/>
<keyword evidence="1" id="KW-0812">Transmembrane</keyword>
<dbReference type="PANTHER" id="PTHR30619">
    <property type="entry name" value="DNA INTERNALIZATION/COMPETENCE PROTEIN COMEC/REC2"/>
    <property type="match status" value="1"/>
</dbReference>
<protein>
    <submittedName>
        <fullName evidence="3">MBL fold metallo-hydrolase</fullName>
    </submittedName>
</protein>
<keyword evidence="1" id="KW-1133">Transmembrane helix</keyword>
<name>A0A2H0RM95_9BACT</name>
<dbReference type="SMART" id="SM00849">
    <property type="entry name" value="Lactamase_B"/>
    <property type="match status" value="1"/>
</dbReference>
<dbReference type="InterPro" id="IPR052159">
    <property type="entry name" value="Competence_DNA_uptake"/>
</dbReference>
<feature type="domain" description="Metallo-beta-lactamase" evidence="2">
    <location>
        <begin position="47"/>
        <end position="244"/>
    </location>
</feature>
<dbReference type="EMBL" id="PCYL01000022">
    <property type="protein sequence ID" value="PIR46905.1"/>
    <property type="molecule type" value="Genomic_DNA"/>
</dbReference>
<dbReference type="InterPro" id="IPR036866">
    <property type="entry name" value="RibonucZ/Hydroxyglut_hydro"/>
</dbReference>
<dbReference type="Proteomes" id="UP000230833">
    <property type="component" value="Unassembled WGS sequence"/>
</dbReference>
<dbReference type="SUPFAM" id="SSF56281">
    <property type="entry name" value="Metallo-hydrolase/oxidoreductase"/>
    <property type="match status" value="1"/>
</dbReference>
<dbReference type="PANTHER" id="PTHR30619:SF1">
    <property type="entry name" value="RECOMBINATION PROTEIN 2"/>
    <property type="match status" value="1"/>
</dbReference>
<evidence type="ECO:0000313" key="4">
    <source>
        <dbReference type="Proteomes" id="UP000230833"/>
    </source>
</evidence>
<reference evidence="3 4" key="1">
    <citation type="submission" date="2017-09" db="EMBL/GenBank/DDBJ databases">
        <title>Depth-based differentiation of microbial function through sediment-hosted aquifers and enrichment of novel symbionts in the deep terrestrial subsurface.</title>
        <authorList>
            <person name="Probst A.J."/>
            <person name="Ladd B."/>
            <person name="Jarett J.K."/>
            <person name="Geller-Mcgrath D.E."/>
            <person name="Sieber C.M."/>
            <person name="Emerson J.B."/>
            <person name="Anantharaman K."/>
            <person name="Thomas B.C."/>
            <person name="Malmstrom R."/>
            <person name="Stieglmeier M."/>
            <person name="Klingl A."/>
            <person name="Woyke T."/>
            <person name="Ryan C.M."/>
            <person name="Banfield J.F."/>
        </authorList>
    </citation>
    <scope>NUCLEOTIDE SEQUENCE [LARGE SCALE GENOMIC DNA]</scope>
    <source>
        <strain evidence="3">CG10_big_fil_rev_8_21_14_0_10_45_14</strain>
    </source>
</reference>
<accession>A0A2H0RM95</accession>
<comment type="caution">
    <text evidence="3">The sequence shown here is derived from an EMBL/GenBank/DDBJ whole genome shotgun (WGS) entry which is preliminary data.</text>
</comment>
<dbReference type="GO" id="GO:0016787">
    <property type="term" value="F:hydrolase activity"/>
    <property type="evidence" value="ECO:0007669"/>
    <property type="project" value="UniProtKB-KW"/>
</dbReference>